<keyword evidence="1" id="KW-0812">Transmembrane</keyword>
<dbReference type="Proteomes" id="UP001500630">
    <property type="component" value="Unassembled WGS sequence"/>
</dbReference>
<sequence length="282" mass="29906">MNNWEPVTAVNPAAAATTATATGVGSAVTAAWDYGGSKGLYIKAAATATAAASLIGQAWAFYVAAMIGTMISDPGRMSKSAETWRTVDQGGLTYELTGIQNDLAVLKTSLQQQAKWDGAAFEQFEETWNEFNKSLKTLESTRNSTGEAVDQSAKLYHWGAVACMAIGGLMMAIALVLLMVRGKMPFSWIVSSKIGNVTLEMLKKFLLKHGIAVGTLTTIMYLAVKKSEDSGKLFPGTKPIPSELSRMASGAMPEFTNVTLDYTVGTPGLTLKPDSNGGISQL</sequence>
<keyword evidence="3" id="KW-1185">Reference proteome</keyword>
<proteinExistence type="predicted"/>
<dbReference type="RefSeq" id="WP_345577098.1">
    <property type="nucleotide sequence ID" value="NZ_BAABDQ010000053.1"/>
</dbReference>
<organism evidence="2 3">
    <name type="scientific">Nonomuraea rosea</name>
    <dbReference type="NCBI Taxonomy" id="638574"/>
    <lineage>
        <taxon>Bacteria</taxon>
        <taxon>Bacillati</taxon>
        <taxon>Actinomycetota</taxon>
        <taxon>Actinomycetes</taxon>
        <taxon>Streptosporangiales</taxon>
        <taxon>Streptosporangiaceae</taxon>
        <taxon>Nonomuraea</taxon>
    </lineage>
</organism>
<dbReference type="EMBL" id="BAABDQ010000053">
    <property type="protein sequence ID" value="GAA3615728.1"/>
    <property type="molecule type" value="Genomic_DNA"/>
</dbReference>
<evidence type="ECO:0000313" key="3">
    <source>
        <dbReference type="Proteomes" id="UP001500630"/>
    </source>
</evidence>
<gene>
    <name evidence="2" type="ORF">GCM10022419_121260</name>
</gene>
<reference evidence="3" key="1">
    <citation type="journal article" date="2019" name="Int. J. Syst. Evol. Microbiol.">
        <title>The Global Catalogue of Microorganisms (GCM) 10K type strain sequencing project: providing services to taxonomists for standard genome sequencing and annotation.</title>
        <authorList>
            <consortium name="The Broad Institute Genomics Platform"/>
            <consortium name="The Broad Institute Genome Sequencing Center for Infectious Disease"/>
            <person name="Wu L."/>
            <person name="Ma J."/>
        </authorList>
    </citation>
    <scope>NUCLEOTIDE SEQUENCE [LARGE SCALE GENOMIC DNA]</scope>
    <source>
        <strain evidence="3">JCM 17326</strain>
    </source>
</reference>
<feature type="transmembrane region" description="Helical" evidence="1">
    <location>
        <begin position="44"/>
        <end position="71"/>
    </location>
</feature>
<evidence type="ECO:0000313" key="2">
    <source>
        <dbReference type="EMBL" id="GAA3615728.1"/>
    </source>
</evidence>
<dbReference type="InterPro" id="IPR010310">
    <property type="entry name" value="T7SS_ESAT-6-like"/>
</dbReference>
<feature type="transmembrane region" description="Helical" evidence="1">
    <location>
        <begin position="205"/>
        <end position="224"/>
    </location>
</feature>
<dbReference type="InterPro" id="IPR036689">
    <property type="entry name" value="ESAT-6-like_sf"/>
</dbReference>
<accession>A0ABP6ZRM4</accession>
<feature type="transmembrane region" description="Helical" evidence="1">
    <location>
        <begin position="155"/>
        <end position="180"/>
    </location>
</feature>
<dbReference type="SUPFAM" id="SSF140453">
    <property type="entry name" value="EsxAB dimer-like"/>
    <property type="match status" value="1"/>
</dbReference>
<protein>
    <recommendedName>
        <fullName evidence="4">WXG100 family type VII secretion target</fullName>
    </recommendedName>
</protein>
<name>A0ABP6ZRM4_9ACTN</name>
<evidence type="ECO:0008006" key="4">
    <source>
        <dbReference type="Google" id="ProtNLM"/>
    </source>
</evidence>
<dbReference type="Gene3D" id="1.10.287.1060">
    <property type="entry name" value="ESAT-6-like"/>
    <property type="match status" value="1"/>
</dbReference>
<keyword evidence="1" id="KW-1133">Transmembrane helix</keyword>
<comment type="caution">
    <text evidence="2">The sequence shown here is derived from an EMBL/GenBank/DDBJ whole genome shotgun (WGS) entry which is preliminary data.</text>
</comment>
<dbReference type="Pfam" id="PF06013">
    <property type="entry name" value="WXG100"/>
    <property type="match status" value="1"/>
</dbReference>
<evidence type="ECO:0000256" key="1">
    <source>
        <dbReference type="SAM" id="Phobius"/>
    </source>
</evidence>
<keyword evidence="1" id="KW-0472">Membrane</keyword>